<protein>
    <recommendedName>
        <fullName evidence="9">CidA/LrgA family protein</fullName>
    </recommendedName>
</protein>
<evidence type="ECO:0000256" key="6">
    <source>
        <dbReference type="SAM" id="Phobius"/>
    </source>
</evidence>
<dbReference type="PANTHER" id="PTHR33931">
    <property type="entry name" value="HOLIN-LIKE PROTEIN CIDA-RELATED"/>
    <property type="match status" value="1"/>
</dbReference>
<evidence type="ECO:0000256" key="3">
    <source>
        <dbReference type="ARBA" id="ARBA00022692"/>
    </source>
</evidence>
<dbReference type="eggNOG" id="COG1380">
    <property type="taxonomic scope" value="Bacteria"/>
</dbReference>
<evidence type="ECO:0000313" key="7">
    <source>
        <dbReference type="EMBL" id="EKB31880.1"/>
    </source>
</evidence>
<dbReference type="InterPro" id="IPR005538">
    <property type="entry name" value="LrgA/CidA"/>
</dbReference>
<evidence type="ECO:0000256" key="4">
    <source>
        <dbReference type="ARBA" id="ARBA00022989"/>
    </source>
</evidence>
<evidence type="ECO:0008006" key="9">
    <source>
        <dbReference type="Google" id="ProtNLM"/>
    </source>
</evidence>
<dbReference type="OrthoDB" id="385012at2"/>
<keyword evidence="2" id="KW-1003">Cell membrane</keyword>
<dbReference type="RefSeq" id="WP_005433731.1">
    <property type="nucleotide sequence ID" value="NZ_JH815514.1"/>
</dbReference>
<gene>
    <name evidence="7" type="ORF">HMPREF9465_00457</name>
</gene>
<keyword evidence="3 6" id="KW-0812">Transmembrane</keyword>
<accession>K1JJR0</accession>
<dbReference type="STRING" id="742823.HMPREF9465_00457"/>
<evidence type="ECO:0000256" key="2">
    <source>
        <dbReference type="ARBA" id="ARBA00022475"/>
    </source>
</evidence>
<evidence type="ECO:0000256" key="5">
    <source>
        <dbReference type="ARBA" id="ARBA00023136"/>
    </source>
</evidence>
<reference evidence="7 8" key="1">
    <citation type="submission" date="2012-05" db="EMBL/GenBank/DDBJ databases">
        <title>The Genome Sequence of Sutterella wadsworthensis 2_1_59BFAA.</title>
        <authorList>
            <consortium name="The Broad Institute Genome Sequencing Platform"/>
            <person name="Earl A."/>
            <person name="Ward D."/>
            <person name="Feldgarden M."/>
            <person name="Gevers D."/>
            <person name="Daigneault M."/>
            <person name="Strauss J."/>
            <person name="Allen-Vercoe E."/>
            <person name="Walker B."/>
            <person name="Young S.K."/>
            <person name="Zeng Q."/>
            <person name="Gargeya S."/>
            <person name="Fitzgerald M."/>
            <person name="Haas B."/>
            <person name="Abouelleil A."/>
            <person name="Alvarado L."/>
            <person name="Arachchi H.M."/>
            <person name="Berlin A.M."/>
            <person name="Chapman S.B."/>
            <person name="Goldberg J."/>
            <person name="Griggs A."/>
            <person name="Gujja S."/>
            <person name="Hansen M."/>
            <person name="Howarth C."/>
            <person name="Imamovic A."/>
            <person name="Larimer J."/>
            <person name="McCowen C."/>
            <person name="Montmayeur A."/>
            <person name="Murphy C."/>
            <person name="Neiman D."/>
            <person name="Pearson M."/>
            <person name="Priest M."/>
            <person name="Roberts A."/>
            <person name="Saif S."/>
            <person name="Shea T."/>
            <person name="Sisk P."/>
            <person name="Sykes S."/>
            <person name="Wortman J."/>
            <person name="Nusbaum C."/>
            <person name="Birren B."/>
        </authorList>
    </citation>
    <scope>NUCLEOTIDE SEQUENCE [LARGE SCALE GENOMIC DNA]</scope>
    <source>
        <strain evidence="7 8">2_1_59BFAA</strain>
    </source>
</reference>
<feature type="transmembrane region" description="Helical" evidence="6">
    <location>
        <begin position="85"/>
        <end position="108"/>
    </location>
</feature>
<dbReference type="PATRIC" id="fig|742823.3.peg.454"/>
<dbReference type="GO" id="GO:0005886">
    <property type="term" value="C:plasma membrane"/>
    <property type="evidence" value="ECO:0007669"/>
    <property type="project" value="UniProtKB-SubCell"/>
</dbReference>
<sequence>MLSAIALILAFQVVGEVISRSAGIPVPGPVIGMILMLLAFFVKDDLIGRIRPTGGVLLSNLSLLFVPAGVGVMRYGDLFLREGLAIGAVLVISTLIAMLVTAYTIIFVDKLVHKNKD</sequence>
<feature type="transmembrane region" description="Helical" evidence="6">
    <location>
        <begin position="54"/>
        <end position="73"/>
    </location>
</feature>
<comment type="subcellular location">
    <subcellularLocation>
        <location evidence="1">Cell membrane</location>
        <topology evidence="1">Multi-pass membrane protein</topology>
    </subcellularLocation>
</comment>
<proteinExistence type="predicted"/>
<keyword evidence="5 6" id="KW-0472">Membrane</keyword>
<dbReference type="AlphaFoldDB" id="K1JJR0"/>
<keyword evidence="4 6" id="KW-1133">Transmembrane helix</keyword>
<dbReference type="EMBL" id="ADMG01000016">
    <property type="protein sequence ID" value="EKB31880.1"/>
    <property type="molecule type" value="Genomic_DNA"/>
</dbReference>
<dbReference type="Pfam" id="PF03788">
    <property type="entry name" value="LrgA"/>
    <property type="match status" value="1"/>
</dbReference>
<dbReference type="PANTHER" id="PTHR33931:SF2">
    <property type="entry name" value="HOLIN-LIKE PROTEIN CIDA"/>
    <property type="match status" value="1"/>
</dbReference>
<name>K1JJR0_9BURK</name>
<comment type="caution">
    <text evidence="7">The sequence shown here is derived from an EMBL/GenBank/DDBJ whole genome shotgun (WGS) entry which is preliminary data.</text>
</comment>
<dbReference type="Proteomes" id="UP000005835">
    <property type="component" value="Unassembled WGS sequence"/>
</dbReference>
<evidence type="ECO:0000256" key="1">
    <source>
        <dbReference type="ARBA" id="ARBA00004651"/>
    </source>
</evidence>
<evidence type="ECO:0000313" key="8">
    <source>
        <dbReference type="Proteomes" id="UP000005835"/>
    </source>
</evidence>
<dbReference type="HOGENOM" id="CLU_113736_4_3_4"/>
<organism evidence="7 8">
    <name type="scientific">Sutterella wadsworthensis 2_1_59BFAA</name>
    <dbReference type="NCBI Taxonomy" id="742823"/>
    <lineage>
        <taxon>Bacteria</taxon>
        <taxon>Pseudomonadati</taxon>
        <taxon>Pseudomonadota</taxon>
        <taxon>Betaproteobacteria</taxon>
        <taxon>Burkholderiales</taxon>
        <taxon>Sutterellaceae</taxon>
        <taxon>Sutterella</taxon>
    </lineage>
</organism>
<keyword evidence="8" id="KW-1185">Reference proteome</keyword>
<feature type="transmembrane region" description="Helical" evidence="6">
    <location>
        <begin position="25"/>
        <end position="42"/>
    </location>
</feature>